<dbReference type="GeneID" id="49395141"/>
<name>A0A837R4S6_LACPE</name>
<gene>
    <name evidence="2" type="ORF">FD24_GL001937</name>
</gene>
<protein>
    <recommendedName>
        <fullName evidence="1">Transposase DDE domain-containing protein</fullName>
    </recommendedName>
</protein>
<dbReference type="AlphaFoldDB" id="A0A837R4S6"/>
<comment type="caution">
    <text evidence="2">The sequence shown here is derived from an EMBL/GenBank/DDBJ whole genome shotgun (WGS) entry which is preliminary data.</text>
</comment>
<accession>A0A837R4S6</accession>
<evidence type="ECO:0000313" key="2">
    <source>
        <dbReference type="EMBL" id="KRK22155.1"/>
    </source>
</evidence>
<sequence>MCLACSSETGQLYVQGKIDVEPILGKLNVSLRFNRFWVRGFERVIGEVEIVAMVFNIMKLVVRGPAKNTDVSK</sequence>
<reference evidence="2 3" key="1">
    <citation type="journal article" date="2015" name="Genome Announc.">
        <title>Expanding the biotechnology potential of lactobacilli through comparative genomics of 213 strains and associated genera.</title>
        <authorList>
            <person name="Sun Z."/>
            <person name="Harris H.M."/>
            <person name="McCann A."/>
            <person name="Guo C."/>
            <person name="Argimon S."/>
            <person name="Zhang W."/>
            <person name="Yang X."/>
            <person name="Jeffery I.B."/>
            <person name="Cooney J.C."/>
            <person name="Kagawa T.F."/>
            <person name="Liu W."/>
            <person name="Song Y."/>
            <person name="Salvetti E."/>
            <person name="Wrobel A."/>
            <person name="Rasinkangas P."/>
            <person name="Parkhill J."/>
            <person name="Rea M.C."/>
            <person name="O'Sullivan O."/>
            <person name="Ritari J."/>
            <person name="Douillard F.P."/>
            <person name="Paul Ross R."/>
            <person name="Yang R."/>
            <person name="Briner A.E."/>
            <person name="Felis G.E."/>
            <person name="de Vos W.M."/>
            <person name="Barrangou R."/>
            <person name="Klaenhammer T.R."/>
            <person name="Caufield P.W."/>
            <person name="Cui Y."/>
            <person name="Zhang H."/>
            <person name="O'Toole P.W."/>
        </authorList>
    </citation>
    <scope>NUCLEOTIDE SEQUENCE [LARGE SCALE GENOMIC DNA]</scope>
    <source>
        <strain evidence="2 3">DSM 20314</strain>
    </source>
</reference>
<dbReference type="InterPro" id="IPR025668">
    <property type="entry name" value="Tnp_DDE_dom"/>
</dbReference>
<dbReference type="Pfam" id="PF13751">
    <property type="entry name" value="DDE_Tnp_1_6"/>
    <property type="match status" value="1"/>
</dbReference>
<organism evidence="2 3">
    <name type="scientific">Lactiplantibacillus pentosus DSM 20314</name>
    <dbReference type="NCBI Taxonomy" id="1423791"/>
    <lineage>
        <taxon>Bacteria</taxon>
        <taxon>Bacillati</taxon>
        <taxon>Bacillota</taxon>
        <taxon>Bacilli</taxon>
        <taxon>Lactobacillales</taxon>
        <taxon>Lactobacillaceae</taxon>
        <taxon>Lactiplantibacillus</taxon>
    </lineage>
</organism>
<evidence type="ECO:0000313" key="3">
    <source>
        <dbReference type="Proteomes" id="UP000051020"/>
    </source>
</evidence>
<dbReference type="EMBL" id="AZCU01000026">
    <property type="protein sequence ID" value="KRK22155.1"/>
    <property type="molecule type" value="Genomic_DNA"/>
</dbReference>
<dbReference type="RefSeq" id="WP_050339781.1">
    <property type="nucleotide sequence ID" value="NZ_AZCU01000026.1"/>
</dbReference>
<feature type="domain" description="Transposase DDE" evidence="1">
    <location>
        <begin position="8"/>
        <end position="61"/>
    </location>
</feature>
<proteinExistence type="predicted"/>
<evidence type="ECO:0000259" key="1">
    <source>
        <dbReference type="Pfam" id="PF13751"/>
    </source>
</evidence>
<dbReference type="Proteomes" id="UP000051020">
    <property type="component" value="Unassembled WGS sequence"/>
</dbReference>